<dbReference type="KEGG" id="obi:106867730"/>
<dbReference type="OrthoDB" id="6115137at2759"/>
<reference evidence="2" key="1">
    <citation type="submission" date="2015-07" db="EMBL/GenBank/DDBJ databases">
        <title>MeaNS - Measles Nucleotide Surveillance Program.</title>
        <authorList>
            <person name="Tran T."/>
            <person name="Druce J."/>
        </authorList>
    </citation>
    <scope>NUCLEOTIDE SEQUENCE</scope>
    <source>
        <strain evidence="2">UCB-OBI-ISO-001</strain>
        <tissue evidence="2">Gonad</tissue>
    </source>
</reference>
<feature type="signal peptide" evidence="1">
    <location>
        <begin position="1"/>
        <end position="20"/>
    </location>
</feature>
<accession>A0A0L8HYW4</accession>
<organism evidence="2">
    <name type="scientific">Octopus bimaculoides</name>
    <name type="common">California two-spotted octopus</name>
    <dbReference type="NCBI Taxonomy" id="37653"/>
    <lineage>
        <taxon>Eukaryota</taxon>
        <taxon>Metazoa</taxon>
        <taxon>Spiralia</taxon>
        <taxon>Lophotrochozoa</taxon>
        <taxon>Mollusca</taxon>
        <taxon>Cephalopoda</taxon>
        <taxon>Coleoidea</taxon>
        <taxon>Octopodiformes</taxon>
        <taxon>Octopoda</taxon>
        <taxon>Incirrata</taxon>
        <taxon>Octopodidae</taxon>
        <taxon>Octopus</taxon>
    </lineage>
</organism>
<evidence type="ECO:0000256" key="1">
    <source>
        <dbReference type="SAM" id="SignalP"/>
    </source>
</evidence>
<feature type="chain" id="PRO_5005584030" description="EGF-like domain-containing protein" evidence="1">
    <location>
        <begin position="21"/>
        <end position="137"/>
    </location>
</feature>
<protein>
    <recommendedName>
        <fullName evidence="3">EGF-like domain-containing protein</fullName>
    </recommendedName>
</protein>
<dbReference type="AlphaFoldDB" id="A0A0L8HYW4"/>
<proteinExistence type="predicted"/>
<name>A0A0L8HYW4_OCTBM</name>
<gene>
    <name evidence="2" type="ORF">OCBIM_22001729mg</name>
</gene>
<evidence type="ECO:0000313" key="2">
    <source>
        <dbReference type="EMBL" id="KOF94433.1"/>
    </source>
</evidence>
<keyword evidence="1" id="KW-0732">Signal</keyword>
<evidence type="ECO:0008006" key="3">
    <source>
        <dbReference type="Google" id="ProtNLM"/>
    </source>
</evidence>
<sequence>MLTHLSVFCFFIAAISTGDCRSLRSMLGGKNHRFQDSFVTSYAVPECYYDGKIYPVGQIFSSISGECTCTLDNGVQCNDFMATKLPSVHERRSVPPPAPECYYDGKMHPVGQTFSSISGECTCTFGHGIQCKRKLIN</sequence>
<dbReference type="EMBL" id="KQ416957">
    <property type="protein sequence ID" value="KOF94433.1"/>
    <property type="molecule type" value="Genomic_DNA"/>
</dbReference>